<dbReference type="STRING" id="1208921.ST1E_0667"/>
<dbReference type="OrthoDB" id="9814284at2"/>
<reference evidence="1 2" key="1">
    <citation type="journal article" date="2013" name="Genome Biol. Evol.">
        <title>Genome evolution and phylogenomic analysis of candidatus kinetoplastibacterium, the betaproteobacterial endosymbionts of strigomonas and angomonas.</title>
        <authorList>
            <person name="Alves J.M."/>
            <person name="Serrano M.G."/>
            <person name="Maia da Silva F."/>
            <person name="Voegtly L.J."/>
            <person name="Matveyev A.V."/>
            <person name="Teixeira M.M."/>
            <person name="Camargo E.P."/>
            <person name="Buck G.A."/>
        </authorList>
    </citation>
    <scope>NUCLEOTIDE SEQUENCE [LARGE SCALE GENOMIC DNA]</scope>
    <source>
        <strain evidence="1 2">TCC219</strain>
    </source>
</reference>
<dbReference type="eggNOG" id="COG2879">
    <property type="taxonomic scope" value="Bacteria"/>
</dbReference>
<dbReference type="PATRIC" id="fig|1208921.3.peg.334"/>
<dbReference type="HOGENOM" id="CLU_171734_1_1_4"/>
<gene>
    <name evidence="1" type="ORF">ST1E_0667</name>
</gene>
<dbReference type="InterPro" id="IPR007423">
    <property type="entry name" value="Sel_put"/>
</dbReference>
<name>M1L900_9PROT</name>
<protein>
    <recommendedName>
        <fullName evidence="3">YbdD/YjiX family protein</fullName>
    </recommendedName>
</protein>
<dbReference type="PANTHER" id="PTHR38453:SF1">
    <property type="entry name" value="CYTOPLASMIC PROTEIN"/>
    <property type="match status" value="1"/>
</dbReference>
<dbReference type="EMBL" id="CP003806">
    <property type="protein sequence ID" value="AGF49053.1"/>
    <property type="molecule type" value="Genomic_DNA"/>
</dbReference>
<dbReference type="RefSeq" id="WP_015389538.1">
    <property type="nucleotide sequence ID" value="NC_020284.1"/>
</dbReference>
<keyword evidence="2" id="KW-1185">Reference proteome</keyword>
<dbReference type="PANTHER" id="PTHR38453">
    <property type="entry name" value="CYTOPLASMIC PROTEIN-RELATED"/>
    <property type="match status" value="1"/>
</dbReference>
<dbReference type="Pfam" id="PF04328">
    <property type="entry name" value="Sel_put"/>
    <property type="match status" value="1"/>
</dbReference>
<sequence>MLFDFGKKAVTASKYLGDTLRLMVGIHSYENYVNHIKKTHPDKEPMTYEEFFKTCQDSRYGSNGNVRCC</sequence>
<organism evidence="1 2">
    <name type="scientific">Candidatus Kinetoplastidibacterium galati TCC219</name>
    <dbReference type="NCBI Taxonomy" id="1208921"/>
    <lineage>
        <taxon>Bacteria</taxon>
        <taxon>Pseudomonadati</taxon>
        <taxon>Pseudomonadota</taxon>
        <taxon>Betaproteobacteria</taxon>
        <taxon>Candidatus Kinetoplastidibacterium</taxon>
    </lineage>
</organism>
<dbReference type="Proteomes" id="UP000011658">
    <property type="component" value="Chromosome"/>
</dbReference>
<evidence type="ECO:0000313" key="1">
    <source>
        <dbReference type="EMBL" id="AGF49053.1"/>
    </source>
</evidence>
<evidence type="ECO:0008006" key="3">
    <source>
        <dbReference type="Google" id="ProtNLM"/>
    </source>
</evidence>
<accession>M1L900</accession>
<evidence type="ECO:0000313" key="2">
    <source>
        <dbReference type="Proteomes" id="UP000011658"/>
    </source>
</evidence>
<dbReference type="AlphaFoldDB" id="M1L900"/>
<dbReference type="KEGG" id="kga:ST1E_0667"/>
<proteinExistence type="predicted"/>